<organism evidence="1 2">
    <name type="scientific">Tagetes erecta</name>
    <name type="common">African marigold</name>
    <dbReference type="NCBI Taxonomy" id="13708"/>
    <lineage>
        <taxon>Eukaryota</taxon>
        <taxon>Viridiplantae</taxon>
        <taxon>Streptophyta</taxon>
        <taxon>Embryophyta</taxon>
        <taxon>Tracheophyta</taxon>
        <taxon>Spermatophyta</taxon>
        <taxon>Magnoliopsida</taxon>
        <taxon>eudicotyledons</taxon>
        <taxon>Gunneridae</taxon>
        <taxon>Pentapetalae</taxon>
        <taxon>asterids</taxon>
        <taxon>campanulids</taxon>
        <taxon>Asterales</taxon>
        <taxon>Asteraceae</taxon>
        <taxon>Asteroideae</taxon>
        <taxon>Heliantheae alliance</taxon>
        <taxon>Tageteae</taxon>
        <taxon>Tagetes</taxon>
    </lineage>
</organism>
<dbReference type="AlphaFoldDB" id="A0AAD8NM55"/>
<accession>A0AAD8NM55</accession>
<sequence length="174" mass="19660">MKYRAHKGIGLGFKVSSPLYDENVETVVSKIDLSQRIMAETSEFSWEDRIKALQITEARTKVDDFAQSYYELEEVKDQFETIVENKHAFMADISPTEEILYRNFSESIKFVSSSMTLGCVSEIEIDSEPGKGESMNDMDVNKSNIFDLCADSIVVDNSTSEDNPVQTSLKLLKS</sequence>
<evidence type="ECO:0000313" key="2">
    <source>
        <dbReference type="Proteomes" id="UP001229421"/>
    </source>
</evidence>
<evidence type="ECO:0000313" key="1">
    <source>
        <dbReference type="EMBL" id="KAK1413193.1"/>
    </source>
</evidence>
<protein>
    <submittedName>
        <fullName evidence="1">Uncharacterized protein</fullName>
    </submittedName>
</protein>
<dbReference type="Proteomes" id="UP001229421">
    <property type="component" value="Unassembled WGS sequence"/>
</dbReference>
<dbReference type="EMBL" id="JAUHHV010000009">
    <property type="protein sequence ID" value="KAK1413193.1"/>
    <property type="molecule type" value="Genomic_DNA"/>
</dbReference>
<proteinExistence type="predicted"/>
<reference evidence="1" key="1">
    <citation type="journal article" date="2023" name="bioRxiv">
        <title>Improved chromosome-level genome assembly for marigold (Tagetes erecta).</title>
        <authorList>
            <person name="Jiang F."/>
            <person name="Yuan L."/>
            <person name="Wang S."/>
            <person name="Wang H."/>
            <person name="Xu D."/>
            <person name="Wang A."/>
            <person name="Fan W."/>
        </authorList>
    </citation>
    <scope>NUCLEOTIDE SEQUENCE</scope>
    <source>
        <strain evidence="1">WSJ</strain>
        <tissue evidence="1">Leaf</tissue>
    </source>
</reference>
<comment type="caution">
    <text evidence="1">The sequence shown here is derived from an EMBL/GenBank/DDBJ whole genome shotgun (WGS) entry which is preliminary data.</text>
</comment>
<name>A0AAD8NM55_TARER</name>
<keyword evidence="2" id="KW-1185">Reference proteome</keyword>
<gene>
    <name evidence="1" type="ORF">QVD17_34964</name>
</gene>